<dbReference type="EMBL" id="LDJX01000006">
    <property type="protein sequence ID" value="KPM31001.1"/>
    <property type="molecule type" value="Genomic_DNA"/>
</dbReference>
<evidence type="ECO:0008006" key="3">
    <source>
        <dbReference type="Google" id="ProtNLM"/>
    </source>
</evidence>
<dbReference type="OrthoDB" id="1465784at2"/>
<keyword evidence="2" id="KW-1185">Reference proteome</keyword>
<dbReference type="AlphaFoldDB" id="A0A0P7ASS5"/>
<proteinExistence type="predicted"/>
<reference evidence="1 2" key="1">
    <citation type="submission" date="2015-09" db="EMBL/GenBank/DDBJ databases">
        <title>Genome sequence of the marine flavobacterium Croceitalea dokdonensis DOKDO 023 that contains proton- and sodium-pumping rhodopsins.</title>
        <authorList>
            <person name="Kwon S.-K."/>
            <person name="Lee H.K."/>
            <person name="Kwak M.-J."/>
            <person name="Kim J.F."/>
        </authorList>
    </citation>
    <scope>NUCLEOTIDE SEQUENCE [LARGE SCALE GENOMIC DNA]</scope>
    <source>
        <strain evidence="1 2">DOKDO 023</strain>
    </source>
</reference>
<evidence type="ECO:0000313" key="2">
    <source>
        <dbReference type="Proteomes" id="UP000050280"/>
    </source>
</evidence>
<gene>
    <name evidence="1" type="ORF">I595_2980</name>
</gene>
<evidence type="ECO:0000313" key="1">
    <source>
        <dbReference type="EMBL" id="KPM31001.1"/>
    </source>
</evidence>
<accession>A0A0P7ASS5</accession>
<comment type="caution">
    <text evidence="1">The sequence shown here is derived from an EMBL/GenBank/DDBJ whole genome shotgun (WGS) entry which is preliminary data.</text>
</comment>
<dbReference type="SUPFAM" id="SSF48452">
    <property type="entry name" value="TPR-like"/>
    <property type="match status" value="2"/>
</dbReference>
<organism evidence="1 2">
    <name type="scientific">Croceitalea dokdonensis DOKDO 023</name>
    <dbReference type="NCBI Taxonomy" id="1300341"/>
    <lineage>
        <taxon>Bacteria</taxon>
        <taxon>Pseudomonadati</taxon>
        <taxon>Bacteroidota</taxon>
        <taxon>Flavobacteriia</taxon>
        <taxon>Flavobacteriales</taxon>
        <taxon>Flavobacteriaceae</taxon>
        <taxon>Croceitalea</taxon>
    </lineage>
</organism>
<name>A0A0P7ASS5_9FLAO</name>
<dbReference type="RefSeq" id="WP_054559973.1">
    <property type="nucleotide sequence ID" value="NZ_LDJX01000006.1"/>
</dbReference>
<dbReference type="Gene3D" id="1.25.40.10">
    <property type="entry name" value="Tetratricopeptide repeat domain"/>
    <property type="match status" value="1"/>
</dbReference>
<protein>
    <recommendedName>
        <fullName evidence="3">Tetratricopeptide repeat protein</fullName>
    </recommendedName>
</protein>
<dbReference type="Proteomes" id="UP000050280">
    <property type="component" value="Unassembled WGS sequence"/>
</dbReference>
<dbReference type="STRING" id="1300341.I595_2980"/>
<dbReference type="InterPro" id="IPR011990">
    <property type="entry name" value="TPR-like_helical_dom_sf"/>
</dbReference>
<sequence>MNLGLNRLIKRRNWSFTLTFCIAIAYSYGQETPKVVQQEESSEVFLEEYTDEFQETFFEALKQKGIQNYDRAINLLLDCKRLQPKNDVIDHELAKTYLLDRKYTQGQPYAIAALQASIENYWYLDTLMELLAKQSMDFGSVANQLPSDNEGFRKNLALIYYKRQAYDAATKVLNNLGNSDFKARLQQKLAEVAVKTETTQFKTATFEVNNDPVKALELNLGQQLKLGQYRMVEMRAKKAVELYPLQPFFYYAYGVSLHHNNKNNQAIDVLISGLDFLFDDIPLANKFHKALADAYTKANNISKANEYLRKIKSGF</sequence>